<dbReference type="GO" id="GO:0002376">
    <property type="term" value="P:immune system process"/>
    <property type="evidence" value="ECO:0007669"/>
    <property type="project" value="UniProtKB-KW"/>
</dbReference>
<reference evidence="10" key="1">
    <citation type="submission" date="2025-08" db="UniProtKB">
        <authorList>
            <consortium name="Ensembl"/>
        </authorList>
    </citation>
    <scope>IDENTIFICATION</scope>
</reference>
<evidence type="ECO:0000256" key="4">
    <source>
        <dbReference type="ARBA" id="ARBA00022690"/>
    </source>
</evidence>
<dbReference type="InterPro" id="IPR046350">
    <property type="entry name" value="Cystatin_sf"/>
</dbReference>
<evidence type="ECO:0000256" key="2">
    <source>
        <dbReference type="ARBA" id="ARBA00009403"/>
    </source>
</evidence>
<dbReference type="Pfam" id="PF00031">
    <property type="entry name" value="Cystatin"/>
    <property type="match status" value="1"/>
</dbReference>
<dbReference type="PANTHER" id="PTHR11414:SF20">
    <property type="entry name" value="CYSTATIN-A"/>
    <property type="match status" value="1"/>
</dbReference>
<evidence type="ECO:0000256" key="3">
    <source>
        <dbReference type="ARBA" id="ARBA00022490"/>
    </source>
</evidence>
<evidence type="ECO:0000313" key="10">
    <source>
        <dbReference type="Ensembl" id="ENSMMOP00000012814.1"/>
    </source>
</evidence>
<proteinExistence type="inferred from homology"/>
<dbReference type="STRING" id="94237.ENSMMOP00000012814"/>
<dbReference type="Ensembl" id="ENSMMOT00000013025.1">
    <property type="protein sequence ID" value="ENSMMOP00000012814.1"/>
    <property type="gene ID" value="ENSMMOG00000009848.1"/>
</dbReference>
<keyword evidence="3" id="KW-0963">Cytoplasm</keyword>
<keyword evidence="5" id="KW-0789">Thiol protease inhibitor</keyword>
<dbReference type="Gene3D" id="3.10.450.10">
    <property type="match status" value="1"/>
</dbReference>
<dbReference type="SUPFAM" id="SSF54403">
    <property type="entry name" value="Cystatin/monellin"/>
    <property type="match status" value="1"/>
</dbReference>
<dbReference type="SMART" id="SM00043">
    <property type="entry name" value="CY"/>
    <property type="match status" value="1"/>
</dbReference>
<dbReference type="AlphaFoldDB" id="A0A3Q3WU82"/>
<feature type="domain" description="Cystatin" evidence="9">
    <location>
        <begin position="10"/>
        <end position="95"/>
    </location>
</feature>
<evidence type="ECO:0000259" key="9">
    <source>
        <dbReference type="SMART" id="SM00043"/>
    </source>
</evidence>
<evidence type="ECO:0000256" key="5">
    <source>
        <dbReference type="ARBA" id="ARBA00022704"/>
    </source>
</evidence>
<evidence type="ECO:0000256" key="8">
    <source>
        <dbReference type="ARBA" id="ARBA00041437"/>
    </source>
</evidence>
<evidence type="ECO:0000256" key="7">
    <source>
        <dbReference type="ARBA" id="ARBA00040677"/>
    </source>
</evidence>
<dbReference type="InterPro" id="IPR001713">
    <property type="entry name" value="Prot_inh_stefin"/>
</dbReference>
<dbReference type="GO" id="GO:0004869">
    <property type="term" value="F:cysteine-type endopeptidase inhibitor activity"/>
    <property type="evidence" value="ECO:0007669"/>
    <property type="project" value="UniProtKB-KW"/>
</dbReference>
<dbReference type="OMA" id="HNSNDER"/>
<name>A0A3Q3WU82_MOLML</name>
<accession>A0A3Q3WU82</accession>
<comment type="subcellular location">
    <subcellularLocation>
        <location evidence="1">Cytoplasm</location>
    </subcellularLocation>
</comment>
<dbReference type="PRINTS" id="PR00295">
    <property type="entry name" value="STEFINA"/>
</dbReference>
<keyword evidence="11" id="KW-1185">Reference proteome</keyword>
<dbReference type="CDD" id="cd00042">
    <property type="entry name" value="CY"/>
    <property type="match status" value="1"/>
</dbReference>
<reference evidence="10" key="2">
    <citation type="submission" date="2025-09" db="UniProtKB">
        <authorList>
            <consortium name="Ensembl"/>
        </authorList>
    </citation>
    <scope>IDENTIFICATION</scope>
</reference>
<protein>
    <recommendedName>
        <fullName evidence="7">Cystatin-B</fullName>
    </recommendedName>
    <alternativeName>
        <fullName evidence="8">Stefin-B</fullName>
    </alternativeName>
</protein>
<keyword evidence="6" id="KW-0391">Immunity</keyword>
<comment type="similarity">
    <text evidence="2">Belongs to the cystatin family.</text>
</comment>
<evidence type="ECO:0000256" key="6">
    <source>
        <dbReference type="ARBA" id="ARBA00022859"/>
    </source>
</evidence>
<evidence type="ECO:0000313" key="11">
    <source>
        <dbReference type="Proteomes" id="UP000261620"/>
    </source>
</evidence>
<evidence type="ECO:0000256" key="1">
    <source>
        <dbReference type="ARBA" id="ARBA00004496"/>
    </source>
</evidence>
<keyword evidence="4" id="KW-0646">Protease inhibitor</keyword>
<sequence>MPVSLGKSMSMVGAFTDAKDANLEIQKICDQVKAQIEKKTHWKYEEFRPVEYKEQNVAGVNYFIKVYIGGDSYLHLKVFSCGQAERRPDSIFLKSPLPCTDWLQSHSI</sequence>
<dbReference type="PANTHER" id="PTHR11414">
    <property type="entry name" value="CYSTATIN FAMILY MEMBER"/>
    <property type="match status" value="1"/>
</dbReference>
<dbReference type="FunFam" id="3.10.450.10:FF:000001">
    <property type="entry name" value="Cystatin-A"/>
    <property type="match status" value="1"/>
</dbReference>
<dbReference type="GO" id="GO:0071220">
    <property type="term" value="P:cellular response to bacterial lipoprotein"/>
    <property type="evidence" value="ECO:0007669"/>
    <property type="project" value="UniProtKB-ARBA"/>
</dbReference>
<organism evidence="10 11">
    <name type="scientific">Mola mola</name>
    <name type="common">Ocean sunfish</name>
    <name type="synonym">Tetraodon mola</name>
    <dbReference type="NCBI Taxonomy" id="94237"/>
    <lineage>
        <taxon>Eukaryota</taxon>
        <taxon>Metazoa</taxon>
        <taxon>Chordata</taxon>
        <taxon>Craniata</taxon>
        <taxon>Vertebrata</taxon>
        <taxon>Euteleostomi</taxon>
        <taxon>Actinopterygii</taxon>
        <taxon>Neopterygii</taxon>
        <taxon>Teleostei</taxon>
        <taxon>Neoteleostei</taxon>
        <taxon>Acanthomorphata</taxon>
        <taxon>Eupercaria</taxon>
        <taxon>Tetraodontiformes</taxon>
        <taxon>Molidae</taxon>
        <taxon>Mola</taxon>
    </lineage>
</organism>
<dbReference type="Proteomes" id="UP000261620">
    <property type="component" value="Unplaced"/>
</dbReference>
<dbReference type="GO" id="GO:0005829">
    <property type="term" value="C:cytosol"/>
    <property type="evidence" value="ECO:0007669"/>
    <property type="project" value="TreeGrafter"/>
</dbReference>
<dbReference type="InterPro" id="IPR000010">
    <property type="entry name" value="Cystatin_dom"/>
</dbReference>